<evidence type="ECO:0000313" key="1">
    <source>
        <dbReference type="EMBL" id="PKY56362.1"/>
    </source>
</evidence>
<name>A0A2I1HBV3_9GLOM</name>
<organism evidence="1 2">
    <name type="scientific">Rhizophagus irregularis</name>
    <dbReference type="NCBI Taxonomy" id="588596"/>
    <lineage>
        <taxon>Eukaryota</taxon>
        <taxon>Fungi</taxon>
        <taxon>Fungi incertae sedis</taxon>
        <taxon>Mucoromycota</taxon>
        <taxon>Glomeromycotina</taxon>
        <taxon>Glomeromycetes</taxon>
        <taxon>Glomerales</taxon>
        <taxon>Glomeraceae</taxon>
        <taxon>Rhizophagus</taxon>
    </lineage>
</organism>
<protein>
    <submittedName>
        <fullName evidence="1">Uncharacterized protein</fullName>
    </submittedName>
</protein>
<dbReference type="EMBL" id="LLXI01002155">
    <property type="protein sequence ID" value="PKY56362.1"/>
    <property type="molecule type" value="Genomic_DNA"/>
</dbReference>
<dbReference type="AlphaFoldDB" id="A0A2I1HBV3"/>
<accession>A0A2I1HBV3</accession>
<reference evidence="1 2" key="1">
    <citation type="submission" date="2015-10" db="EMBL/GenBank/DDBJ databases">
        <title>Genome analyses suggest a sexual origin of heterokaryosis in a supposedly ancient asexual fungus.</title>
        <authorList>
            <person name="Ropars J."/>
            <person name="Sedzielewska K."/>
            <person name="Noel J."/>
            <person name="Charron P."/>
            <person name="Farinelli L."/>
            <person name="Marton T."/>
            <person name="Kruger M."/>
            <person name="Pelin A."/>
            <person name="Brachmann A."/>
            <person name="Corradi N."/>
        </authorList>
    </citation>
    <scope>NUCLEOTIDE SEQUENCE [LARGE SCALE GENOMIC DNA]</scope>
    <source>
        <strain evidence="1 2">A4</strain>
    </source>
</reference>
<sequence>MMIILTLKILIYLLLVSYCIVWICILKMIQLLDILLQIIFLCLQKDWKPTLRLMKMKQEQLKQGQLLTKEMLRLN</sequence>
<evidence type="ECO:0000313" key="2">
    <source>
        <dbReference type="Proteomes" id="UP000234323"/>
    </source>
</evidence>
<comment type="caution">
    <text evidence="1">The sequence shown here is derived from an EMBL/GenBank/DDBJ whole genome shotgun (WGS) entry which is preliminary data.</text>
</comment>
<proteinExistence type="predicted"/>
<keyword evidence="2" id="KW-1185">Reference proteome</keyword>
<dbReference type="Proteomes" id="UP000234323">
    <property type="component" value="Unassembled WGS sequence"/>
</dbReference>
<gene>
    <name evidence="1" type="ORF">RhiirA4_97746</name>
</gene>